<dbReference type="SUPFAM" id="SSF81321">
    <property type="entry name" value="Family A G protein-coupled receptor-like"/>
    <property type="match status" value="1"/>
</dbReference>
<name>A0A672RQQ1_SINGR</name>
<evidence type="ECO:0000256" key="5">
    <source>
        <dbReference type="ARBA" id="ARBA00022725"/>
    </source>
</evidence>
<dbReference type="SMART" id="SM01381">
    <property type="entry name" value="7TM_GPCR_Srsx"/>
    <property type="match status" value="1"/>
</dbReference>
<dbReference type="InterPro" id="IPR017452">
    <property type="entry name" value="GPCR_Rhodpsn_7TM"/>
</dbReference>
<evidence type="ECO:0000256" key="1">
    <source>
        <dbReference type="ARBA" id="ARBA00004651"/>
    </source>
</evidence>
<keyword evidence="5" id="KW-0552">Olfaction</keyword>
<keyword evidence="12" id="KW-0807">Transducer</keyword>
<keyword evidence="6 13" id="KW-1133">Transmembrane helix</keyword>
<dbReference type="PANTHER" id="PTHR26451:SF109">
    <property type="entry name" value="ODORANT RECEPTOR-RELATED"/>
    <property type="match status" value="1"/>
</dbReference>
<proteinExistence type="predicted"/>
<dbReference type="PRINTS" id="PR00237">
    <property type="entry name" value="GPCRRHODOPSN"/>
</dbReference>
<dbReference type="InterPro" id="IPR052921">
    <property type="entry name" value="GPCR1_Superfamily_Member"/>
</dbReference>
<evidence type="ECO:0000256" key="6">
    <source>
        <dbReference type="ARBA" id="ARBA00022989"/>
    </source>
</evidence>
<evidence type="ECO:0000256" key="11">
    <source>
        <dbReference type="ARBA" id="ARBA00023180"/>
    </source>
</evidence>
<dbReference type="FunFam" id="1.20.1070.10:FF:000024">
    <property type="entry name" value="Olfactory receptor"/>
    <property type="match status" value="1"/>
</dbReference>
<protein>
    <submittedName>
        <fullName evidence="15">Olfactory receptor 146-like</fullName>
    </submittedName>
</protein>
<dbReference type="OMA" id="IFGAACH"/>
<feature type="transmembrane region" description="Helical" evidence="13">
    <location>
        <begin position="273"/>
        <end position="292"/>
    </location>
</feature>
<feature type="transmembrane region" description="Helical" evidence="13">
    <location>
        <begin position="142"/>
        <end position="163"/>
    </location>
</feature>
<evidence type="ECO:0000256" key="9">
    <source>
        <dbReference type="ARBA" id="ARBA00023157"/>
    </source>
</evidence>
<reference evidence="15" key="1">
    <citation type="submission" date="2025-05" db="UniProtKB">
        <authorList>
            <consortium name="Ensembl"/>
        </authorList>
    </citation>
    <scope>IDENTIFICATION</scope>
</reference>
<evidence type="ECO:0000313" key="16">
    <source>
        <dbReference type="Ensembl" id="ENSSGRP00000090995.1"/>
    </source>
</evidence>
<feature type="transmembrane region" description="Helical" evidence="13">
    <location>
        <begin position="26"/>
        <end position="48"/>
    </location>
</feature>
<dbReference type="PROSITE" id="PS50262">
    <property type="entry name" value="G_PROTEIN_RECEP_F1_2"/>
    <property type="match status" value="1"/>
</dbReference>
<keyword evidence="9" id="KW-1015">Disulfide bond</keyword>
<evidence type="ECO:0000256" key="3">
    <source>
        <dbReference type="ARBA" id="ARBA00022606"/>
    </source>
</evidence>
<dbReference type="GO" id="GO:0004930">
    <property type="term" value="F:G protein-coupled receptor activity"/>
    <property type="evidence" value="ECO:0007669"/>
    <property type="project" value="UniProtKB-KW"/>
</dbReference>
<keyword evidence="17" id="KW-1185">Reference proteome</keyword>
<feature type="transmembrane region" description="Helical" evidence="13">
    <location>
        <begin position="193"/>
        <end position="219"/>
    </location>
</feature>
<feature type="transmembrane region" description="Helical" evidence="13">
    <location>
        <begin position="240"/>
        <end position="261"/>
    </location>
</feature>
<keyword evidence="8 13" id="KW-0472">Membrane</keyword>
<evidence type="ECO:0000256" key="8">
    <source>
        <dbReference type="ARBA" id="ARBA00023136"/>
    </source>
</evidence>
<evidence type="ECO:0000256" key="13">
    <source>
        <dbReference type="SAM" id="Phobius"/>
    </source>
</evidence>
<accession>A0A672RQQ1</accession>
<dbReference type="Ensembl" id="ENSSGRT00000096845.1">
    <property type="protein sequence ID" value="ENSSGRP00000090994.1"/>
    <property type="gene ID" value="ENSSGRG00000045617.1"/>
</dbReference>
<evidence type="ECO:0000313" key="17">
    <source>
        <dbReference type="Proteomes" id="UP000472262"/>
    </source>
</evidence>
<keyword evidence="2" id="KW-1003">Cell membrane</keyword>
<keyword evidence="7" id="KW-0297">G-protein coupled receptor</keyword>
<dbReference type="GO" id="GO:0005886">
    <property type="term" value="C:plasma membrane"/>
    <property type="evidence" value="ECO:0007669"/>
    <property type="project" value="UniProtKB-SubCell"/>
</dbReference>
<dbReference type="Proteomes" id="UP000472262">
    <property type="component" value="Unassembled WGS sequence"/>
</dbReference>
<keyword evidence="3" id="KW-0716">Sensory transduction</keyword>
<evidence type="ECO:0000256" key="7">
    <source>
        <dbReference type="ARBA" id="ARBA00023040"/>
    </source>
</evidence>
<organism evidence="15 17">
    <name type="scientific">Sinocyclocheilus grahami</name>
    <name type="common">Dianchi golden-line fish</name>
    <name type="synonym">Barbus grahami</name>
    <dbReference type="NCBI Taxonomy" id="75366"/>
    <lineage>
        <taxon>Eukaryota</taxon>
        <taxon>Metazoa</taxon>
        <taxon>Chordata</taxon>
        <taxon>Craniata</taxon>
        <taxon>Vertebrata</taxon>
        <taxon>Euteleostomi</taxon>
        <taxon>Actinopterygii</taxon>
        <taxon>Neopterygii</taxon>
        <taxon>Teleostei</taxon>
        <taxon>Ostariophysi</taxon>
        <taxon>Cypriniformes</taxon>
        <taxon>Cyprinidae</taxon>
        <taxon>Cyprininae</taxon>
        <taxon>Sinocyclocheilus</taxon>
    </lineage>
</organism>
<keyword evidence="4 13" id="KW-0812">Transmembrane</keyword>
<comment type="subcellular location">
    <subcellularLocation>
        <location evidence="1">Cell membrane</location>
        <topology evidence="1">Multi-pass membrane protein</topology>
    </subcellularLocation>
</comment>
<evidence type="ECO:0000256" key="2">
    <source>
        <dbReference type="ARBA" id="ARBA00022475"/>
    </source>
</evidence>
<evidence type="ECO:0000256" key="4">
    <source>
        <dbReference type="ARBA" id="ARBA00022692"/>
    </source>
</evidence>
<dbReference type="PANTHER" id="PTHR26451">
    <property type="entry name" value="G_PROTEIN_RECEP_F1_2 DOMAIN-CONTAINING PROTEIN"/>
    <property type="match status" value="1"/>
</dbReference>
<sequence>MDNLTFRHGILLVEGLKVTPQSSQPVFIVLLLAYVFTVVSNIGLIVLISTEKNLHDPMHFLFCNLPVNDIIGTTVIMPRLLQDILKEASERYISYVECVIQAYFVHVFTAACHYVLMIMAFDRYVAICNPLRYTAIMTNKMVIKLSAFAWGLAFFLVTIMIGLSVRLSHCRYKIENPFCDNASLFKLSCENVIINNIFGIIYTVIALSLSAISIFITYVKIATVCITSKNKALNSKAIKTCCTHLAVYLIMFISGAVFIFLHRFPEYSDSRKLASIMFHIVPPGLNPLVYGLQTKEIRQKIVKLWRRKNRIL</sequence>
<dbReference type="InterPro" id="IPR000725">
    <property type="entry name" value="Olfact_rcpt"/>
</dbReference>
<dbReference type="GO" id="GO:0004984">
    <property type="term" value="F:olfactory receptor activity"/>
    <property type="evidence" value="ECO:0007669"/>
    <property type="project" value="InterPro"/>
</dbReference>
<evidence type="ECO:0000256" key="10">
    <source>
        <dbReference type="ARBA" id="ARBA00023170"/>
    </source>
</evidence>
<feature type="domain" description="G-protein coupled receptors family 1 profile" evidence="14">
    <location>
        <begin position="40"/>
        <end position="290"/>
    </location>
</feature>
<dbReference type="AlphaFoldDB" id="A0A672RQQ1"/>
<dbReference type="GO" id="GO:0005549">
    <property type="term" value="F:odorant binding"/>
    <property type="evidence" value="ECO:0007669"/>
    <property type="project" value="TreeGrafter"/>
</dbReference>
<feature type="transmembrane region" description="Helical" evidence="13">
    <location>
        <begin position="100"/>
        <end position="121"/>
    </location>
</feature>
<dbReference type="Ensembl" id="ENSSGRT00000096846.1">
    <property type="protein sequence ID" value="ENSSGRP00000090995.1"/>
    <property type="gene ID" value="ENSSGRG00000045618.1"/>
</dbReference>
<keyword evidence="11" id="KW-0325">Glycoprotein</keyword>
<gene>
    <name evidence="15" type="primary">LOC107588780</name>
    <name evidence="16" type="synonym">LOC107588781</name>
</gene>
<dbReference type="Gene3D" id="1.20.1070.10">
    <property type="entry name" value="Rhodopsin 7-helix transmembrane proteins"/>
    <property type="match status" value="1"/>
</dbReference>
<evidence type="ECO:0000256" key="12">
    <source>
        <dbReference type="ARBA" id="ARBA00023224"/>
    </source>
</evidence>
<dbReference type="Pfam" id="PF13853">
    <property type="entry name" value="7tm_4"/>
    <property type="match status" value="1"/>
</dbReference>
<evidence type="ECO:0000313" key="15">
    <source>
        <dbReference type="Ensembl" id="ENSSGRP00000090994.1"/>
    </source>
</evidence>
<keyword evidence="10" id="KW-0675">Receptor</keyword>
<dbReference type="InterPro" id="IPR000276">
    <property type="entry name" value="GPCR_Rhodpsn"/>
</dbReference>
<evidence type="ECO:0000259" key="14">
    <source>
        <dbReference type="PROSITE" id="PS50262"/>
    </source>
</evidence>
<dbReference type="PRINTS" id="PR00245">
    <property type="entry name" value="OLFACTORYR"/>
</dbReference>